<evidence type="ECO:0000313" key="3">
    <source>
        <dbReference type="EMBL" id="CAB4220757.1"/>
    </source>
</evidence>
<evidence type="ECO:0000256" key="1">
    <source>
        <dbReference type="SAM" id="MobiDB-lite"/>
    </source>
</evidence>
<proteinExistence type="predicted"/>
<dbReference type="EMBL" id="LR797491">
    <property type="protein sequence ID" value="CAB4220757.1"/>
    <property type="molecule type" value="Genomic_DNA"/>
</dbReference>
<reference evidence="2" key="1">
    <citation type="submission" date="2020-05" db="EMBL/GenBank/DDBJ databases">
        <authorList>
            <person name="Chiriac C."/>
            <person name="Salcher M."/>
            <person name="Ghai R."/>
            <person name="Kavagutti S V."/>
        </authorList>
    </citation>
    <scope>NUCLEOTIDE SEQUENCE</scope>
</reference>
<name>A0A6J5RZH9_9CAUD</name>
<gene>
    <name evidence="2" type="ORF">UFOVP1376_32</name>
    <name evidence="3" type="ORF">UFOVP1623_31</name>
</gene>
<protein>
    <submittedName>
        <fullName evidence="2">Uncharacterized protein</fullName>
    </submittedName>
</protein>
<sequence>MSGPKLTVGQDGVARGTSYHGKTLKYPKRDAKPIKVKGVLYDDHRKVIGREVDSQKK</sequence>
<dbReference type="EMBL" id="LR797312">
    <property type="protein sequence ID" value="CAB4202673.1"/>
    <property type="molecule type" value="Genomic_DNA"/>
</dbReference>
<organism evidence="2">
    <name type="scientific">uncultured Caudovirales phage</name>
    <dbReference type="NCBI Taxonomy" id="2100421"/>
    <lineage>
        <taxon>Viruses</taxon>
        <taxon>Duplodnaviria</taxon>
        <taxon>Heunggongvirae</taxon>
        <taxon>Uroviricota</taxon>
        <taxon>Caudoviricetes</taxon>
        <taxon>Peduoviridae</taxon>
        <taxon>Maltschvirus</taxon>
        <taxon>Maltschvirus maltsch</taxon>
    </lineage>
</organism>
<accession>A0A6J5RZH9</accession>
<evidence type="ECO:0000313" key="2">
    <source>
        <dbReference type="EMBL" id="CAB4202673.1"/>
    </source>
</evidence>
<feature type="region of interest" description="Disordered" evidence="1">
    <location>
        <begin position="1"/>
        <end position="26"/>
    </location>
</feature>